<dbReference type="NCBIfam" id="TIGR02937">
    <property type="entry name" value="sigma70-ECF"/>
    <property type="match status" value="1"/>
</dbReference>
<organism evidence="9 10">
    <name type="scientific">Cellulomonas wangleii</name>
    <dbReference type="NCBI Taxonomy" id="2816956"/>
    <lineage>
        <taxon>Bacteria</taxon>
        <taxon>Bacillati</taxon>
        <taxon>Actinomycetota</taxon>
        <taxon>Actinomycetes</taxon>
        <taxon>Micrococcales</taxon>
        <taxon>Cellulomonadaceae</taxon>
        <taxon>Cellulomonas</taxon>
    </lineage>
</organism>
<dbReference type="PANTHER" id="PTHR30385">
    <property type="entry name" value="SIGMA FACTOR F FLAGELLAR"/>
    <property type="match status" value="1"/>
</dbReference>
<keyword evidence="2 5" id="KW-0731">Sigma factor</keyword>
<keyword evidence="3 5" id="KW-0238">DNA-binding</keyword>
<dbReference type="PROSITE" id="PS00716">
    <property type="entry name" value="SIGMA70_2"/>
    <property type="match status" value="1"/>
</dbReference>
<dbReference type="NCBIfam" id="NF005413">
    <property type="entry name" value="PRK06986.1"/>
    <property type="match status" value="1"/>
</dbReference>
<feature type="region of interest" description="Disordered" evidence="6">
    <location>
        <begin position="1"/>
        <end position="22"/>
    </location>
</feature>
<protein>
    <recommendedName>
        <fullName evidence="5">RNA polymerase sigma factor</fullName>
    </recommendedName>
</protein>
<dbReference type="InterPro" id="IPR013324">
    <property type="entry name" value="RNA_pol_sigma_r3/r4-like"/>
</dbReference>
<dbReference type="InterPro" id="IPR012845">
    <property type="entry name" value="RNA_pol_sigma_FliA_WhiG"/>
</dbReference>
<evidence type="ECO:0000313" key="10">
    <source>
        <dbReference type="Proteomes" id="UP000677804"/>
    </source>
</evidence>
<evidence type="ECO:0000256" key="6">
    <source>
        <dbReference type="SAM" id="MobiDB-lite"/>
    </source>
</evidence>
<comment type="similarity">
    <text evidence="5">Belongs to the sigma-70 factor family.</text>
</comment>
<evidence type="ECO:0000256" key="2">
    <source>
        <dbReference type="ARBA" id="ARBA00023082"/>
    </source>
</evidence>
<dbReference type="InterPro" id="IPR007630">
    <property type="entry name" value="RNA_pol_sigma70_r4"/>
</dbReference>
<evidence type="ECO:0000256" key="1">
    <source>
        <dbReference type="ARBA" id="ARBA00023015"/>
    </source>
</evidence>
<proteinExistence type="inferred from homology"/>
<dbReference type="InterPro" id="IPR007627">
    <property type="entry name" value="RNA_pol_sigma70_r2"/>
</dbReference>
<accession>A0ABX8DCA2</accession>
<evidence type="ECO:0000256" key="4">
    <source>
        <dbReference type="ARBA" id="ARBA00023163"/>
    </source>
</evidence>
<keyword evidence="1 5" id="KW-0805">Transcription regulation</keyword>
<keyword evidence="10" id="KW-1185">Reference proteome</keyword>
<dbReference type="Pfam" id="PF04545">
    <property type="entry name" value="Sigma70_r4"/>
    <property type="match status" value="1"/>
</dbReference>
<dbReference type="Gene3D" id="1.10.1740.10">
    <property type="match status" value="1"/>
</dbReference>
<dbReference type="EMBL" id="CP074405">
    <property type="protein sequence ID" value="QVI63672.1"/>
    <property type="molecule type" value="Genomic_DNA"/>
</dbReference>
<sequence length="336" mass="36225">MTTTGGAVPTLRPTPSTTCRETDPTMTALHDDLAETGAPVALRAYRPGTAPAGVIPQQRPAVEGAAAPSVPPTDTAPAAPVEVSAVDAAWTRFTATHCPDAREELILHYVPLVTAVAGRIGMRLPSTVEHADLVSYGVFGLIDAIEKYRTDRAVRFESYASSRIRGAIIDELRAMDWVPRSVRTKARAVDRAYGELEALLHRAPTEAEVAQRLELPVGELRAVYSQLASVNIAALDEMLAGSDDRPGAATLADTLGDRRADDPAGSVEAQETKYLLSRAIECLGERERLVVVLYYYESMTLAEIGRVLGVTESRISQIHTAAMGRLRTRLLDAERA</sequence>
<evidence type="ECO:0000259" key="7">
    <source>
        <dbReference type="PROSITE" id="PS00715"/>
    </source>
</evidence>
<dbReference type="SUPFAM" id="SSF88946">
    <property type="entry name" value="Sigma2 domain of RNA polymerase sigma factors"/>
    <property type="match status" value="1"/>
</dbReference>
<dbReference type="InterPro" id="IPR013325">
    <property type="entry name" value="RNA_pol_sigma_r2"/>
</dbReference>
<keyword evidence="4 5" id="KW-0804">Transcription</keyword>
<dbReference type="CDD" id="cd06171">
    <property type="entry name" value="Sigma70_r4"/>
    <property type="match status" value="1"/>
</dbReference>
<dbReference type="InterPro" id="IPR000943">
    <property type="entry name" value="RNA_pol_sigma70"/>
</dbReference>
<evidence type="ECO:0000259" key="8">
    <source>
        <dbReference type="PROSITE" id="PS00716"/>
    </source>
</evidence>
<feature type="domain" description="RNA polymerase sigma-70" evidence="7">
    <location>
        <begin position="132"/>
        <end position="145"/>
    </location>
</feature>
<reference evidence="9 10" key="1">
    <citation type="submission" date="2021-05" db="EMBL/GenBank/DDBJ databases">
        <title>Novel species in genus Cellulomonas.</title>
        <authorList>
            <person name="Zhang G."/>
        </authorList>
    </citation>
    <scope>NUCLEOTIDE SEQUENCE [LARGE SCALE GENOMIC DNA]</scope>
    <source>
        <strain evidence="10">zg-ZUI222</strain>
    </source>
</reference>
<dbReference type="PROSITE" id="PS00715">
    <property type="entry name" value="SIGMA70_1"/>
    <property type="match status" value="1"/>
</dbReference>
<evidence type="ECO:0000313" key="9">
    <source>
        <dbReference type="EMBL" id="QVI63672.1"/>
    </source>
</evidence>
<dbReference type="SUPFAM" id="SSF88659">
    <property type="entry name" value="Sigma3 and sigma4 domains of RNA polymerase sigma factors"/>
    <property type="match status" value="2"/>
</dbReference>
<evidence type="ECO:0000256" key="3">
    <source>
        <dbReference type="ARBA" id="ARBA00023125"/>
    </source>
</evidence>
<name>A0ABX8DCA2_9CELL</name>
<dbReference type="PRINTS" id="PR00046">
    <property type="entry name" value="SIGMA70FCT"/>
</dbReference>
<comment type="function">
    <text evidence="5">Sigma factors are initiation factors that promote the attachment of RNA polymerase to specific initiation sites and are then released.</text>
</comment>
<dbReference type="Pfam" id="PF04542">
    <property type="entry name" value="Sigma70_r2"/>
    <property type="match status" value="1"/>
</dbReference>
<dbReference type="InterPro" id="IPR014284">
    <property type="entry name" value="RNA_pol_sigma-70_dom"/>
</dbReference>
<dbReference type="PANTHER" id="PTHR30385:SF7">
    <property type="entry name" value="RNA POLYMERASE SIGMA FACTOR FLIA"/>
    <property type="match status" value="1"/>
</dbReference>
<gene>
    <name evidence="9" type="ORF">KG103_07480</name>
</gene>
<evidence type="ECO:0000256" key="5">
    <source>
        <dbReference type="RuleBase" id="RU362124"/>
    </source>
</evidence>
<dbReference type="NCBIfam" id="TIGR02479">
    <property type="entry name" value="FliA_WhiG"/>
    <property type="match status" value="1"/>
</dbReference>
<feature type="domain" description="RNA polymerase sigma-70" evidence="8">
    <location>
        <begin position="300"/>
        <end position="326"/>
    </location>
</feature>
<dbReference type="Gene3D" id="1.20.140.160">
    <property type="match status" value="1"/>
</dbReference>
<dbReference type="Proteomes" id="UP000677804">
    <property type="component" value="Chromosome"/>
</dbReference>